<dbReference type="GO" id="GO:0005737">
    <property type="term" value="C:cytoplasm"/>
    <property type="evidence" value="ECO:0007669"/>
    <property type="project" value="TreeGrafter"/>
</dbReference>
<sequence>MIIDYHIHTKLCGHAEGEMEEYVQSAIAKGLKEIGFSDHFPLFHIELRDLSMKMEDMPLYINKVRELQEKFKKDISIKLGIEVEYTPEIEKRTKELLKNYSFDYIHGSTHFLGNWVFDHPAYKDEWEKRDVYKVYKEYFSRLGRMVGCGLFDVVAHIDLVKKFGYKPDRGLTEMYKEITGLIKQHNLCVEVNTSGLRRPVKEIYPSEELLKICFNSGIPVTMGSDAHIPEDVARDFNIALALLKRIGYKKIATFSNRKRTLVNL</sequence>
<evidence type="ECO:0000256" key="7">
    <source>
        <dbReference type="ARBA" id="ARBA00049158"/>
    </source>
</evidence>
<dbReference type="PANTHER" id="PTHR21039">
    <property type="entry name" value="HISTIDINOL PHOSPHATASE-RELATED"/>
    <property type="match status" value="1"/>
</dbReference>
<dbReference type="GO" id="GO:0004401">
    <property type="term" value="F:histidinol-phosphatase activity"/>
    <property type="evidence" value="ECO:0007669"/>
    <property type="project" value="UniProtKB-UniRule"/>
</dbReference>
<evidence type="ECO:0000259" key="9">
    <source>
        <dbReference type="Pfam" id="PF02811"/>
    </source>
</evidence>
<evidence type="ECO:0000256" key="6">
    <source>
        <dbReference type="ARBA" id="ARBA00023102"/>
    </source>
</evidence>
<evidence type="ECO:0000256" key="2">
    <source>
        <dbReference type="ARBA" id="ARBA00009152"/>
    </source>
</evidence>
<proteinExistence type="inferred from homology"/>
<comment type="similarity">
    <text evidence="2 8">Belongs to the PHP hydrolase family. HisK subfamily.</text>
</comment>
<dbReference type="STRING" id="1817893.AUJ66_04505"/>
<dbReference type="Proteomes" id="UP000182278">
    <property type="component" value="Unassembled WGS sequence"/>
</dbReference>
<dbReference type="SUPFAM" id="SSF89550">
    <property type="entry name" value="PHP domain-like"/>
    <property type="match status" value="1"/>
</dbReference>
<dbReference type="InterPro" id="IPR004013">
    <property type="entry name" value="PHP_dom"/>
</dbReference>
<keyword evidence="5 8" id="KW-0378">Hydrolase</keyword>
<dbReference type="UniPathway" id="UPA00031">
    <property type="reaction ID" value="UER00013"/>
</dbReference>
<comment type="caution">
    <text evidence="10">The sequence shown here is derived from an EMBL/GenBank/DDBJ whole genome shotgun (WGS) entry which is preliminary data.</text>
</comment>
<dbReference type="CDD" id="cd12110">
    <property type="entry name" value="PHP_HisPPase_Hisj_like"/>
    <property type="match status" value="1"/>
</dbReference>
<dbReference type="GO" id="GO:0000105">
    <property type="term" value="P:L-histidine biosynthetic process"/>
    <property type="evidence" value="ECO:0007669"/>
    <property type="project" value="UniProtKB-UniRule"/>
</dbReference>
<dbReference type="EC" id="3.1.3.15" evidence="3 8"/>
<evidence type="ECO:0000313" key="10">
    <source>
        <dbReference type="EMBL" id="OIN97055.1"/>
    </source>
</evidence>
<gene>
    <name evidence="10" type="ORF">AUJ66_04505</name>
</gene>
<organism evidence="10 11">
    <name type="scientific">Candidatus Desantisbacteria bacterium CG1_02_38_46</name>
    <dbReference type="NCBI Taxonomy" id="1817893"/>
    <lineage>
        <taxon>Bacteria</taxon>
        <taxon>Candidatus Desantisiibacteriota</taxon>
    </lineage>
</organism>
<evidence type="ECO:0000313" key="11">
    <source>
        <dbReference type="Proteomes" id="UP000182278"/>
    </source>
</evidence>
<dbReference type="NCBIfam" id="TIGR01856">
    <property type="entry name" value="hisJ_fam"/>
    <property type="match status" value="1"/>
</dbReference>
<evidence type="ECO:0000256" key="5">
    <source>
        <dbReference type="ARBA" id="ARBA00022801"/>
    </source>
</evidence>
<dbReference type="Pfam" id="PF02811">
    <property type="entry name" value="PHP"/>
    <property type="match status" value="1"/>
</dbReference>
<comment type="catalytic activity">
    <reaction evidence="7 8">
        <text>L-histidinol phosphate + H2O = L-histidinol + phosphate</text>
        <dbReference type="Rhea" id="RHEA:14465"/>
        <dbReference type="ChEBI" id="CHEBI:15377"/>
        <dbReference type="ChEBI" id="CHEBI:43474"/>
        <dbReference type="ChEBI" id="CHEBI:57699"/>
        <dbReference type="ChEBI" id="CHEBI:57980"/>
        <dbReference type="EC" id="3.1.3.15"/>
    </reaction>
</comment>
<dbReference type="NCBIfam" id="NF005596">
    <property type="entry name" value="PRK07328.1"/>
    <property type="match status" value="1"/>
</dbReference>
<dbReference type="AlphaFoldDB" id="A0A1J4SCE4"/>
<dbReference type="InterPro" id="IPR016195">
    <property type="entry name" value="Pol/histidinol_Pase-like"/>
</dbReference>
<protein>
    <recommendedName>
        <fullName evidence="3 8">Histidinol-phosphatase</fullName>
        <shortName evidence="8">HolPase</shortName>
        <ecNumber evidence="3 8">3.1.3.15</ecNumber>
    </recommendedName>
</protein>
<comment type="pathway">
    <text evidence="1 8">Amino-acid biosynthesis; L-histidine biosynthesis; L-histidine from 5-phospho-alpha-D-ribose 1-diphosphate: step 8/9.</text>
</comment>
<name>A0A1J4SCE4_9BACT</name>
<keyword evidence="4 8" id="KW-0028">Amino-acid biosynthesis</keyword>
<keyword evidence="6 8" id="KW-0368">Histidine biosynthesis</keyword>
<feature type="domain" description="PHP" evidence="9">
    <location>
        <begin position="4"/>
        <end position="194"/>
    </location>
</feature>
<reference evidence="10 11" key="1">
    <citation type="journal article" date="2016" name="Environ. Microbiol.">
        <title>Genomic resolution of a cold subsurface aquifer community provides metabolic insights for novel microbes adapted to high CO concentrations.</title>
        <authorList>
            <person name="Probst A.J."/>
            <person name="Castelle C.J."/>
            <person name="Singh A."/>
            <person name="Brown C.T."/>
            <person name="Anantharaman K."/>
            <person name="Sharon I."/>
            <person name="Hug L.A."/>
            <person name="Burstein D."/>
            <person name="Emerson J.B."/>
            <person name="Thomas B.C."/>
            <person name="Banfield J.F."/>
        </authorList>
    </citation>
    <scope>NUCLEOTIDE SEQUENCE [LARGE SCALE GENOMIC DNA]</scope>
    <source>
        <strain evidence="10">CG1_02_38_46</strain>
    </source>
</reference>
<evidence type="ECO:0000256" key="1">
    <source>
        <dbReference type="ARBA" id="ARBA00004970"/>
    </source>
</evidence>
<dbReference type="PANTHER" id="PTHR21039:SF0">
    <property type="entry name" value="HISTIDINOL-PHOSPHATASE"/>
    <property type="match status" value="1"/>
</dbReference>
<dbReference type="EMBL" id="MNUO01000066">
    <property type="protein sequence ID" value="OIN97055.1"/>
    <property type="molecule type" value="Genomic_DNA"/>
</dbReference>
<accession>A0A1J4SCE4</accession>
<evidence type="ECO:0000256" key="3">
    <source>
        <dbReference type="ARBA" id="ARBA00013085"/>
    </source>
</evidence>
<evidence type="ECO:0000256" key="8">
    <source>
        <dbReference type="RuleBase" id="RU366003"/>
    </source>
</evidence>
<dbReference type="InterPro" id="IPR010140">
    <property type="entry name" value="Histidinol_P_phosphatase_HisJ"/>
</dbReference>
<evidence type="ECO:0000256" key="4">
    <source>
        <dbReference type="ARBA" id="ARBA00022605"/>
    </source>
</evidence>
<dbReference type="NCBIfam" id="NF005996">
    <property type="entry name" value="PRK08123.1"/>
    <property type="match status" value="1"/>
</dbReference>
<dbReference type="Gene3D" id="3.20.20.140">
    <property type="entry name" value="Metal-dependent hydrolases"/>
    <property type="match status" value="1"/>
</dbReference>